<proteinExistence type="predicted"/>
<feature type="compositionally biased region" description="Polar residues" evidence="1">
    <location>
        <begin position="182"/>
        <end position="191"/>
    </location>
</feature>
<organism evidence="2 3">
    <name type="scientific">Purpureocillium lilacinum</name>
    <name type="common">Paecilomyces lilacinus</name>
    <dbReference type="NCBI Taxonomy" id="33203"/>
    <lineage>
        <taxon>Eukaryota</taxon>
        <taxon>Fungi</taxon>
        <taxon>Dikarya</taxon>
        <taxon>Ascomycota</taxon>
        <taxon>Pezizomycotina</taxon>
        <taxon>Sordariomycetes</taxon>
        <taxon>Hypocreomycetidae</taxon>
        <taxon>Hypocreales</taxon>
        <taxon>Ophiocordycipitaceae</taxon>
        <taxon>Purpureocillium</taxon>
    </lineage>
</organism>
<comment type="caution">
    <text evidence="2">The sequence shown here is derived from an EMBL/GenBank/DDBJ whole genome shotgun (WGS) entry which is preliminary data.</text>
</comment>
<evidence type="ECO:0000313" key="3">
    <source>
        <dbReference type="Proteomes" id="UP001287286"/>
    </source>
</evidence>
<keyword evidence="3" id="KW-1185">Reference proteome</keyword>
<feature type="region of interest" description="Disordered" evidence="1">
    <location>
        <begin position="182"/>
        <end position="228"/>
    </location>
</feature>
<sequence>MAEVIIATSASVVGLIGGAVTVVRELRAARDWVHGAEKTLKDASDQTDALEASLRLVQEEEALQTVNVLQQVRCIKTVADEAKVFFDRLAAEQQRSSGRRFVHALKSGGKEDTELRKLFDRLDRARDELVLRISVAQVGLIGSQQDGLRVAFGVLDQTNERVNQVLGINLALMDRLRDRATQMGTTPNGQQLLDDGVGSSLSNADGPIPLDTSGTREPGLGSSATDTGETSIYDNVTLGQARIMTGDIGMDNWQRVSKRKTTIARNRFEGDVRIVTGDIGGESAARFNETFWN</sequence>
<dbReference type="Proteomes" id="UP001287286">
    <property type="component" value="Unassembled WGS sequence"/>
</dbReference>
<evidence type="ECO:0000256" key="1">
    <source>
        <dbReference type="SAM" id="MobiDB-lite"/>
    </source>
</evidence>
<protein>
    <recommendedName>
        <fullName evidence="4">Fungal N-terminal domain-containing protein</fullName>
    </recommendedName>
</protein>
<evidence type="ECO:0000313" key="2">
    <source>
        <dbReference type="EMBL" id="KAK4088742.1"/>
    </source>
</evidence>
<evidence type="ECO:0008006" key="4">
    <source>
        <dbReference type="Google" id="ProtNLM"/>
    </source>
</evidence>
<name>A0ABR0BXF5_PURLI</name>
<reference evidence="2 3" key="1">
    <citation type="journal article" date="2024" name="Microbiol. Resour. Announc.">
        <title>Genome annotations for the ascomycete fungi Trichoderma harzianum, Trichoderma aggressivum, and Purpureocillium lilacinum.</title>
        <authorList>
            <person name="Beijen E.P.W."/>
            <person name="Ohm R.A."/>
        </authorList>
    </citation>
    <scope>NUCLEOTIDE SEQUENCE [LARGE SCALE GENOMIC DNA]</scope>
    <source>
        <strain evidence="2 3">CBS 150709</strain>
    </source>
</reference>
<gene>
    <name evidence="2" type="ORF">Purlil1_6953</name>
</gene>
<accession>A0ABR0BXF5</accession>
<dbReference type="EMBL" id="JAWRVI010000023">
    <property type="protein sequence ID" value="KAK4088742.1"/>
    <property type="molecule type" value="Genomic_DNA"/>
</dbReference>